<name>A0A4Q7WQK6_9ACTN</name>
<dbReference type="Proteomes" id="UP000292027">
    <property type="component" value="Unassembled WGS sequence"/>
</dbReference>
<dbReference type="InterPro" id="IPR049975">
    <property type="entry name" value="SAV_915-like_dom"/>
</dbReference>
<protein>
    <submittedName>
        <fullName evidence="1">Uncharacterized protein</fullName>
    </submittedName>
</protein>
<reference evidence="1 2" key="1">
    <citation type="journal article" date="2015" name="Stand. Genomic Sci.">
        <title>Genomic Encyclopedia of Bacterial and Archaeal Type Strains, Phase III: the genomes of soil and plant-associated and newly described type strains.</title>
        <authorList>
            <person name="Whitman W.B."/>
            <person name="Woyke T."/>
            <person name="Klenk H.P."/>
            <person name="Zhou Y."/>
            <person name="Lilburn T.G."/>
            <person name="Beck B.J."/>
            <person name="De Vos P."/>
            <person name="Vandamme P."/>
            <person name="Eisen J.A."/>
            <person name="Garrity G."/>
            <person name="Hugenholtz P."/>
            <person name="Kyrpides N.C."/>
        </authorList>
    </citation>
    <scope>NUCLEOTIDE SEQUENCE [LARGE SCALE GENOMIC DNA]</scope>
    <source>
        <strain evidence="1 2">VKM Ac-2540</strain>
    </source>
</reference>
<dbReference type="RefSeq" id="WP_130447128.1">
    <property type="nucleotide sequence ID" value="NZ_SHKR01000014.1"/>
</dbReference>
<dbReference type="OrthoDB" id="4238227at2"/>
<accession>A0A4Q7WQK6</accession>
<keyword evidence="2" id="KW-1185">Reference proteome</keyword>
<sequence length="89" mass="9670">MSTRHTNDWFVPVRCVGDIATLQTGRLPDGLHVGIAFSSLDRLRAASGAQDFMRVSEDTLHDMLEQIGIVRIQLDPTLVAVPVRGAVAS</sequence>
<dbReference type="EMBL" id="SHKR01000014">
    <property type="protein sequence ID" value="RZU12544.1"/>
    <property type="molecule type" value="Genomic_DNA"/>
</dbReference>
<dbReference type="AlphaFoldDB" id="A0A4Q7WQK6"/>
<evidence type="ECO:0000313" key="2">
    <source>
        <dbReference type="Proteomes" id="UP000292027"/>
    </source>
</evidence>
<comment type="caution">
    <text evidence="1">The sequence shown here is derived from an EMBL/GenBank/DDBJ whole genome shotgun (WGS) entry which is preliminary data.</text>
</comment>
<organism evidence="1 2">
    <name type="scientific">Kribbella rubisoli</name>
    <dbReference type="NCBI Taxonomy" id="3075929"/>
    <lineage>
        <taxon>Bacteria</taxon>
        <taxon>Bacillati</taxon>
        <taxon>Actinomycetota</taxon>
        <taxon>Actinomycetes</taxon>
        <taxon>Propionibacteriales</taxon>
        <taxon>Kribbellaceae</taxon>
        <taxon>Kribbella</taxon>
    </lineage>
</organism>
<dbReference type="NCBIfam" id="NF042914">
    <property type="entry name" value="SAV915_dom"/>
    <property type="match status" value="1"/>
</dbReference>
<evidence type="ECO:0000313" key="1">
    <source>
        <dbReference type="EMBL" id="RZU12544.1"/>
    </source>
</evidence>
<proteinExistence type="predicted"/>
<gene>
    <name evidence="1" type="ORF">EV645_5816</name>
</gene>